<sequence>MTKVDLLVQHESNDMGVRLKIIITSKHRTKPNCASVCVPLQVYSSLLVEEKLVEAGCPLLIDKAQRGHKSTKERTHVIIYEEEEEEEEAPPLAVSCSGSVFCSAQSLSLVFLKTESLVNGKNEVNLAV</sequence>
<evidence type="ECO:0000313" key="1">
    <source>
        <dbReference type="EMBL" id="KAK4793899.1"/>
    </source>
</evidence>
<accession>A0AAN7LX77</accession>
<keyword evidence="2" id="KW-1185">Reference proteome</keyword>
<organism evidence="1 2">
    <name type="scientific">Trapa natans</name>
    <name type="common">Water chestnut</name>
    <dbReference type="NCBI Taxonomy" id="22666"/>
    <lineage>
        <taxon>Eukaryota</taxon>
        <taxon>Viridiplantae</taxon>
        <taxon>Streptophyta</taxon>
        <taxon>Embryophyta</taxon>
        <taxon>Tracheophyta</taxon>
        <taxon>Spermatophyta</taxon>
        <taxon>Magnoliopsida</taxon>
        <taxon>eudicotyledons</taxon>
        <taxon>Gunneridae</taxon>
        <taxon>Pentapetalae</taxon>
        <taxon>rosids</taxon>
        <taxon>malvids</taxon>
        <taxon>Myrtales</taxon>
        <taxon>Lythraceae</taxon>
        <taxon>Trapa</taxon>
    </lineage>
</organism>
<gene>
    <name evidence="1" type="ORF">SAY86_011893</name>
</gene>
<dbReference type="AlphaFoldDB" id="A0AAN7LX77"/>
<comment type="caution">
    <text evidence="1">The sequence shown here is derived from an EMBL/GenBank/DDBJ whole genome shotgun (WGS) entry which is preliminary data.</text>
</comment>
<dbReference type="Proteomes" id="UP001346149">
    <property type="component" value="Unassembled WGS sequence"/>
</dbReference>
<proteinExistence type="predicted"/>
<protein>
    <submittedName>
        <fullName evidence="1">Uncharacterized protein</fullName>
    </submittedName>
</protein>
<name>A0AAN7LX77_TRANT</name>
<dbReference type="EMBL" id="JAXQNO010000007">
    <property type="protein sequence ID" value="KAK4793899.1"/>
    <property type="molecule type" value="Genomic_DNA"/>
</dbReference>
<evidence type="ECO:0000313" key="2">
    <source>
        <dbReference type="Proteomes" id="UP001346149"/>
    </source>
</evidence>
<reference evidence="1 2" key="1">
    <citation type="journal article" date="2023" name="Hortic Res">
        <title>Pangenome of water caltrop reveals structural variations and asymmetric subgenome divergence after allopolyploidization.</title>
        <authorList>
            <person name="Zhang X."/>
            <person name="Chen Y."/>
            <person name="Wang L."/>
            <person name="Yuan Y."/>
            <person name="Fang M."/>
            <person name="Shi L."/>
            <person name="Lu R."/>
            <person name="Comes H.P."/>
            <person name="Ma Y."/>
            <person name="Chen Y."/>
            <person name="Huang G."/>
            <person name="Zhou Y."/>
            <person name="Zheng Z."/>
            <person name="Qiu Y."/>
        </authorList>
    </citation>
    <scope>NUCLEOTIDE SEQUENCE [LARGE SCALE GENOMIC DNA]</scope>
    <source>
        <strain evidence="1">F231</strain>
    </source>
</reference>